<evidence type="ECO:0000313" key="3">
    <source>
        <dbReference type="EMBL" id="ADX45576.1"/>
    </source>
</evidence>
<dbReference type="InterPro" id="IPR006680">
    <property type="entry name" value="Amidohydro-rel"/>
</dbReference>
<evidence type="ECO:0000313" key="4">
    <source>
        <dbReference type="Proteomes" id="UP000002482"/>
    </source>
</evidence>
<dbReference type="AlphaFoldDB" id="F0Q4S2"/>
<reference evidence="3" key="1">
    <citation type="submission" date="2011-02" db="EMBL/GenBank/DDBJ databases">
        <title>Complete sequence of Acidovorax avenae subsp. avenae ATCC 19860.</title>
        <authorList>
            <consortium name="US DOE Joint Genome Institute"/>
            <person name="Lucas S."/>
            <person name="Copeland A."/>
            <person name="Lapidus A."/>
            <person name="Cheng J.-F."/>
            <person name="Goodwin L."/>
            <person name="Pitluck S."/>
            <person name="Chertkov O."/>
            <person name="Held B."/>
            <person name="Detter J.C."/>
            <person name="Han C."/>
            <person name="Tapia R."/>
            <person name="Land M."/>
            <person name="Hauser L."/>
            <person name="Kyrpides N."/>
            <person name="Ivanova N."/>
            <person name="Ovchinnikova G."/>
            <person name="Pagani I."/>
            <person name="Gordon S."/>
            <person name="Woyke T."/>
        </authorList>
    </citation>
    <scope>NUCLEOTIDE SEQUENCE</scope>
    <source>
        <strain evidence="3">ATCC 19860</strain>
    </source>
</reference>
<proteinExistence type="inferred from homology"/>
<keyword evidence="4" id="KW-1185">Reference proteome</keyword>
<feature type="domain" description="Amidohydrolase-related" evidence="2">
    <location>
        <begin position="7"/>
        <end position="283"/>
    </location>
</feature>
<dbReference type="InterPro" id="IPR032466">
    <property type="entry name" value="Metal_Hydrolase"/>
</dbReference>
<dbReference type="EMBL" id="CP002521">
    <property type="protein sequence ID" value="ADX45576.1"/>
    <property type="molecule type" value="Genomic_DNA"/>
</dbReference>
<name>F0Q4S2_PARA1</name>
<dbReference type="RefSeq" id="WP_013594096.1">
    <property type="nucleotide sequence ID" value="NC_015138.1"/>
</dbReference>
<dbReference type="KEGG" id="aaa:Acav_1658"/>
<dbReference type="GO" id="GO:0016787">
    <property type="term" value="F:hydrolase activity"/>
    <property type="evidence" value="ECO:0007669"/>
    <property type="project" value="UniProtKB-KW"/>
</dbReference>
<protein>
    <submittedName>
        <fullName evidence="3">Amidohydrolase 2</fullName>
    </submittedName>
</protein>
<gene>
    <name evidence="3" type="ordered locus">Acav_1658</name>
</gene>
<accession>F0Q4S2</accession>
<comment type="similarity">
    <text evidence="1">Belongs to the metallo-dependent hydrolases superfamily.</text>
</comment>
<dbReference type="HOGENOM" id="CLU_044590_3_0_4"/>
<dbReference type="OrthoDB" id="9787654at2"/>
<dbReference type="Proteomes" id="UP000002482">
    <property type="component" value="Chromosome"/>
</dbReference>
<dbReference type="Pfam" id="PF04909">
    <property type="entry name" value="Amidohydro_2"/>
    <property type="match status" value="1"/>
</dbReference>
<dbReference type="Gene3D" id="3.20.20.140">
    <property type="entry name" value="Metal-dependent hydrolases"/>
    <property type="match status" value="1"/>
</dbReference>
<dbReference type="GeneID" id="34236944"/>
<dbReference type="InterPro" id="IPR052350">
    <property type="entry name" value="Metallo-dep_Lactonases"/>
</dbReference>
<organism evidence="3 4">
    <name type="scientific">Paracidovorax avenae (strain ATCC 19860 / DSM 7227 / CCUG 15838 / JCM 20985 / LMG 2117 / NCPPB 1011)</name>
    <name type="common">Acidovorax avenae</name>
    <dbReference type="NCBI Taxonomy" id="643561"/>
    <lineage>
        <taxon>Bacteria</taxon>
        <taxon>Pseudomonadati</taxon>
        <taxon>Pseudomonadota</taxon>
        <taxon>Betaproteobacteria</taxon>
        <taxon>Burkholderiales</taxon>
        <taxon>Comamonadaceae</taxon>
        <taxon>Paracidovorax</taxon>
    </lineage>
</organism>
<evidence type="ECO:0000259" key="2">
    <source>
        <dbReference type="Pfam" id="PF04909"/>
    </source>
</evidence>
<dbReference type="PANTHER" id="PTHR43569">
    <property type="entry name" value="AMIDOHYDROLASE"/>
    <property type="match status" value="1"/>
</dbReference>
<dbReference type="SUPFAM" id="SSF51556">
    <property type="entry name" value="Metallo-dependent hydrolases"/>
    <property type="match status" value="1"/>
</dbReference>
<dbReference type="PANTHER" id="PTHR43569:SF2">
    <property type="entry name" value="AMIDOHYDROLASE-RELATED DOMAIN-CONTAINING PROTEIN"/>
    <property type="match status" value="1"/>
</dbReference>
<evidence type="ECO:0000256" key="1">
    <source>
        <dbReference type="ARBA" id="ARBA00038310"/>
    </source>
</evidence>
<keyword evidence="3" id="KW-0378">Hydrolase</keyword>
<sequence>MSRAARVDAHQHFWKLAERRGSWPPPELTAIHRDFGPADLEPHRRQAGIDGTVAVQSMPNENDTRYLLHLAAENPFIWGVVGWVDMKATGAAEHIAELAAAHPKLRGFRPMLQDLPDDDWIADARVDAAAQAMAEQHLVFDALVLTRHLEALETFVARHPRLQIVLDHGAKPPIATGETGPWLQHIARLAAFPNVACKLSGLLTEAGDTPTEAALRPCVQALWQHFGSDRLLWGSDWPVLRLAGGYGQWHAMSHSLLRAIDPSITPSALDAVFGGNAMRIYGLDSPSTH</sequence>